<dbReference type="SMART" id="SM00195">
    <property type="entry name" value="DSPc"/>
    <property type="match status" value="1"/>
</dbReference>
<evidence type="ECO:0000256" key="3">
    <source>
        <dbReference type="SAM" id="MobiDB-lite"/>
    </source>
</evidence>
<evidence type="ECO:0000256" key="2">
    <source>
        <dbReference type="SAM" id="Coils"/>
    </source>
</evidence>
<dbReference type="InterPro" id="IPR000340">
    <property type="entry name" value="Dual-sp_phosphatase_cat-dom"/>
</dbReference>
<gene>
    <name evidence="6" type="ORF">TMSB3V08_LOCUS760</name>
</gene>
<dbReference type="InterPro" id="IPR029021">
    <property type="entry name" value="Prot-tyrosine_phosphatase-like"/>
</dbReference>
<dbReference type="Gene3D" id="3.90.190.10">
    <property type="entry name" value="Protein tyrosine phosphatase superfamily"/>
    <property type="match status" value="1"/>
</dbReference>
<sequence>MAEVYIKKLMNILNPYNGKEIKDGPVLFQNRLVEGRRVLCELMTILKTTEDKSKVMEKRNLNLLAENGQLSLELRTEKQNMSELKQEYKAFKQNLERKRELTNMQFASTKTTEMKEKSTSSTNLIGIKETCVQTWLKHDDSNESKSKDPTIMMTKSELNHLQSDVQTLKSIVTRRDKAWLRMIRLEDEQRLKLAQMNDELIEVRQESEQQRSQLDARTETAKQLAQELKKSQKEIAILQKKIKTRKRRAKENSQPEEIHRQSSASDLGALCSTSQRSSIVCTTCVYNQQYGRMSGPVYPACPDVCGPDEWTYVMRRDMQEIIPGLFLGPYSSAMRSKLEQLTRLGITHIVCVRQDIESHFIRPNFPDKFKLVVAALEISFARLRYLTLNIADTVTENIIQHFSKMRQFVDESLATGGKTLVHGNAGISRSAALVLAYIMEKYGLTCKEAFSLVQQRRFCINPNEGFIAQLSEFEPIYKAQRTLQNGQCSTEKGRNKRRFDELDDRPNQGLMAEAMDVANS</sequence>
<dbReference type="SUPFAM" id="SSF52799">
    <property type="entry name" value="(Phosphotyrosine protein) phosphatases II"/>
    <property type="match status" value="1"/>
</dbReference>
<dbReference type="InterPro" id="IPR052449">
    <property type="entry name" value="STYX-Interacting_Phosphatase"/>
</dbReference>
<dbReference type="GO" id="GO:0062026">
    <property type="term" value="P:negative regulation of SCF-dependent proteasomal ubiquitin-dependent catabolic process"/>
    <property type="evidence" value="ECO:0007669"/>
    <property type="project" value="TreeGrafter"/>
</dbReference>
<proteinExistence type="inferred from homology"/>
<feature type="coiled-coil region" evidence="2">
    <location>
        <begin position="67"/>
        <end position="101"/>
    </location>
</feature>
<organism evidence="6">
    <name type="scientific">Timema monikensis</name>
    <dbReference type="NCBI Taxonomy" id="170555"/>
    <lineage>
        <taxon>Eukaryota</taxon>
        <taxon>Metazoa</taxon>
        <taxon>Ecdysozoa</taxon>
        <taxon>Arthropoda</taxon>
        <taxon>Hexapoda</taxon>
        <taxon>Insecta</taxon>
        <taxon>Pterygota</taxon>
        <taxon>Neoptera</taxon>
        <taxon>Polyneoptera</taxon>
        <taxon>Phasmatodea</taxon>
        <taxon>Timematodea</taxon>
        <taxon>Timematoidea</taxon>
        <taxon>Timematidae</taxon>
        <taxon>Timema</taxon>
    </lineage>
</organism>
<dbReference type="PANTHER" id="PTHR46588">
    <property type="entry name" value="SERINE/THREONINE/TYROSINE-INTERACTING PROTEIN"/>
    <property type="match status" value="1"/>
</dbReference>
<feature type="domain" description="Tyrosine specific protein phosphatases" evidence="5">
    <location>
        <begin position="400"/>
        <end position="457"/>
    </location>
</feature>
<dbReference type="GO" id="GO:0070372">
    <property type="term" value="P:regulation of ERK1 and ERK2 cascade"/>
    <property type="evidence" value="ECO:0007669"/>
    <property type="project" value="TreeGrafter"/>
</dbReference>
<dbReference type="EMBL" id="OB792707">
    <property type="protein sequence ID" value="CAD7423785.1"/>
    <property type="molecule type" value="Genomic_DNA"/>
</dbReference>
<dbReference type="GO" id="GO:0005737">
    <property type="term" value="C:cytoplasm"/>
    <property type="evidence" value="ECO:0007669"/>
    <property type="project" value="TreeGrafter"/>
</dbReference>
<evidence type="ECO:0000259" key="4">
    <source>
        <dbReference type="PROSITE" id="PS50054"/>
    </source>
</evidence>
<evidence type="ECO:0000313" key="6">
    <source>
        <dbReference type="EMBL" id="CAD7423785.1"/>
    </source>
</evidence>
<dbReference type="PROSITE" id="PS50054">
    <property type="entry name" value="TYR_PHOSPHATASE_DUAL"/>
    <property type="match status" value="1"/>
</dbReference>
<accession>A0A7R9DXY9</accession>
<keyword evidence="2" id="KW-0175">Coiled coil</keyword>
<dbReference type="InterPro" id="IPR020422">
    <property type="entry name" value="TYR_PHOSPHATASE_DUAL_dom"/>
</dbReference>
<evidence type="ECO:0000259" key="5">
    <source>
        <dbReference type="PROSITE" id="PS50056"/>
    </source>
</evidence>
<name>A0A7R9DXY9_9NEOP</name>
<dbReference type="InterPro" id="IPR000387">
    <property type="entry name" value="Tyr_Pase_dom"/>
</dbReference>
<comment type="similarity">
    <text evidence="1">Belongs to the protein-tyrosine phosphatase family. Non-receptor class subfamily.</text>
</comment>
<dbReference type="AlphaFoldDB" id="A0A7R9DXY9"/>
<feature type="compositionally biased region" description="Basic and acidic residues" evidence="3">
    <location>
        <begin position="250"/>
        <end position="260"/>
    </location>
</feature>
<dbReference type="PANTHER" id="PTHR46588:SF1">
    <property type="entry name" value="SERINE_THREONINE_TYROSINE-INTERACTING PROTEIN"/>
    <property type="match status" value="1"/>
</dbReference>
<dbReference type="GO" id="GO:0005654">
    <property type="term" value="C:nucleoplasm"/>
    <property type="evidence" value="ECO:0007669"/>
    <property type="project" value="TreeGrafter"/>
</dbReference>
<feature type="region of interest" description="Disordered" evidence="3">
    <location>
        <begin position="484"/>
        <end position="505"/>
    </location>
</feature>
<dbReference type="FunFam" id="3.90.190.10:FF:000036">
    <property type="entry name" value="Serine/threonine/tyrosine-interacting protein a"/>
    <property type="match status" value="1"/>
</dbReference>
<protein>
    <submittedName>
        <fullName evidence="6">Uncharacterized protein</fullName>
    </submittedName>
</protein>
<dbReference type="PROSITE" id="PS50056">
    <property type="entry name" value="TYR_PHOSPHATASE_2"/>
    <property type="match status" value="1"/>
</dbReference>
<feature type="domain" description="Tyrosine-protein phosphatase" evidence="4">
    <location>
        <begin position="317"/>
        <end position="479"/>
    </location>
</feature>
<evidence type="ECO:0000256" key="1">
    <source>
        <dbReference type="ARBA" id="ARBA00009649"/>
    </source>
</evidence>
<feature type="region of interest" description="Disordered" evidence="3">
    <location>
        <begin position="242"/>
        <end position="261"/>
    </location>
</feature>
<dbReference type="Pfam" id="PF00782">
    <property type="entry name" value="DSPc"/>
    <property type="match status" value="1"/>
</dbReference>
<dbReference type="CDD" id="cd14522">
    <property type="entry name" value="DSP_STYX"/>
    <property type="match status" value="1"/>
</dbReference>
<reference evidence="6" key="1">
    <citation type="submission" date="2020-11" db="EMBL/GenBank/DDBJ databases">
        <authorList>
            <person name="Tran Van P."/>
        </authorList>
    </citation>
    <scope>NUCLEOTIDE SEQUENCE</scope>
</reference>
<dbReference type="GO" id="GO:1990444">
    <property type="term" value="F:F-box domain binding"/>
    <property type="evidence" value="ECO:0007669"/>
    <property type="project" value="TreeGrafter"/>
</dbReference>